<dbReference type="RefSeq" id="WP_093557809.1">
    <property type="nucleotide sequence ID" value="NZ_FPBO01000024.1"/>
</dbReference>
<dbReference type="InterPro" id="IPR010752">
    <property type="entry name" value="DUF1329"/>
</dbReference>
<gene>
    <name evidence="2" type="ORF">SAMN05216552_102434</name>
</gene>
<reference evidence="3" key="1">
    <citation type="submission" date="2016-10" db="EMBL/GenBank/DDBJ databases">
        <authorList>
            <person name="Varghese N."/>
            <person name="Submissions S."/>
        </authorList>
    </citation>
    <scope>NUCLEOTIDE SEQUENCE [LARGE SCALE GENOMIC DNA]</scope>
    <source>
        <strain evidence="3">CGMCC 1.11014</strain>
    </source>
</reference>
<evidence type="ECO:0008006" key="4">
    <source>
        <dbReference type="Google" id="ProtNLM"/>
    </source>
</evidence>
<dbReference type="EMBL" id="FPBO01000024">
    <property type="protein sequence ID" value="SFV05582.1"/>
    <property type="molecule type" value="Genomic_DNA"/>
</dbReference>
<keyword evidence="1" id="KW-0732">Signal</keyword>
<evidence type="ECO:0000256" key="1">
    <source>
        <dbReference type="SAM" id="SignalP"/>
    </source>
</evidence>
<name>A0A1I7L707_9BURK</name>
<accession>A0A1I7L707</accession>
<dbReference type="STRING" id="1035707.SAMN05216552_102434"/>
<evidence type="ECO:0000313" key="3">
    <source>
        <dbReference type="Proteomes" id="UP000199391"/>
    </source>
</evidence>
<dbReference type="AlphaFoldDB" id="A0A1I7L707"/>
<evidence type="ECO:0000313" key="2">
    <source>
        <dbReference type="EMBL" id="SFV05582.1"/>
    </source>
</evidence>
<feature type="chain" id="PRO_5011476919" description="DUF1329 domain-containing protein" evidence="1">
    <location>
        <begin position="27"/>
        <end position="454"/>
    </location>
</feature>
<dbReference type="CDD" id="cd16329">
    <property type="entry name" value="LolA_like"/>
    <property type="match status" value="1"/>
</dbReference>
<dbReference type="Proteomes" id="UP000199391">
    <property type="component" value="Unassembled WGS sequence"/>
</dbReference>
<protein>
    <recommendedName>
        <fullName evidence="4">DUF1329 domain-containing protein</fullName>
    </recommendedName>
</protein>
<proteinExistence type="predicted"/>
<keyword evidence="3" id="KW-1185">Reference proteome</keyword>
<organism evidence="2 3">
    <name type="scientific">Pseudoduganella namucuonensis</name>
    <dbReference type="NCBI Taxonomy" id="1035707"/>
    <lineage>
        <taxon>Bacteria</taxon>
        <taxon>Pseudomonadati</taxon>
        <taxon>Pseudomonadota</taxon>
        <taxon>Betaproteobacteria</taxon>
        <taxon>Burkholderiales</taxon>
        <taxon>Oxalobacteraceae</taxon>
        <taxon>Telluria group</taxon>
        <taxon>Pseudoduganella</taxon>
    </lineage>
</organism>
<feature type="signal peptide" evidence="1">
    <location>
        <begin position="1"/>
        <end position="26"/>
    </location>
</feature>
<dbReference type="Pfam" id="PF07044">
    <property type="entry name" value="DUF1329"/>
    <property type="match status" value="1"/>
</dbReference>
<dbReference type="OrthoDB" id="6751304at2"/>
<dbReference type="Gene3D" id="2.50.20.10">
    <property type="entry name" value="Lipoprotein localisation LolA/LolB/LppX"/>
    <property type="match status" value="1"/>
</dbReference>
<sequence>MQPRLNQLARAAALACLASLPLATLAATAEEAAALKTTLTPLGAEKAGNKDGSIPAWDGVYTKITGAYKPGDARADPFAAEKPVLAITGKNVDQYAAKLSAGTIAMLKKYPDFRLDVYPTHRTGGAPSWVYENTFKNATRAKTVDGGYGVEGAYGGIPFPIPKTGYEAVWNHRLAWVGDTAIYATRTWIVTPDGKRSLANEAEQTLMRPYYFKEGSLEKMEGAYQYGRLITRAPASKAGEGILAHDGLNSTSPRALWQYLVGQRRVRRAPSVAYDTPDSVTSGIGFFDEAFMMFGPIDHHELKLIGKKEMYIPYNNNRAAAAKIDDLVGPRFLNPDLVRWELHRVWEVEATVAPGKRHVVAKRRYYLDEDTWQAILTDGYDAQGQIWRSNYTLTLLAPDIPAVVGNVMWGTYNVQTGAYLLNAAANELPTQYKVIPRLPVSYFGPEELANQGSR</sequence>